<dbReference type="InterPro" id="IPR002492">
    <property type="entry name" value="Transposase_Tc1-like"/>
</dbReference>
<name>A0A8H7QB72_9FUNG</name>
<accession>A0A8H7QB72</accession>
<evidence type="ECO:0000313" key="3">
    <source>
        <dbReference type="Proteomes" id="UP000650833"/>
    </source>
</evidence>
<feature type="domain" description="Transposase Tc1-like" evidence="1">
    <location>
        <begin position="78"/>
        <end position="129"/>
    </location>
</feature>
<dbReference type="Pfam" id="PF01498">
    <property type="entry name" value="HTH_Tnp_Tc3_2"/>
    <property type="match status" value="1"/>
</dbReference>
<dbReference type="InterPro" id="IPR052338">
    <property type="entry name" value="Transposase_5"/>
</dbReference>
<reference evidence="2" key="1">
    <citation type="submission" date="2020-12" db="EMBL/GenBank/DDBJ databases">
        <title>Metabolic potential, ecology and presence of endohyphal bacteria is reflected in genomic diversity of Mucoromycotina.</title>
        <authorList>
            <person name="Muszewska A."/>
            <person name="Okrasinska A."/>
            <person name="Steczkiewicz K."/>
            <person name="Drgas O."/>
            <person name="Orlowska M."/>
            <person name="Perlinska-Lenart U."/>
            <person name="Aleksandrzak-Piekarczyk T."/>
            <person name="Szatraj K."/>
            <person name="Zielenkiewicz U."/>
            <person name="Pilsyk S."/>
            <person name="Malc E."/>
            <person name="Mieczkowski P."/>
            <person name="Kruszewska J.S."/>
            <person name="Biernat P."/>
            <person name="Pawlowska J."/>
        </authorList>
    </citation>
    <scope>NUCLEOTIDE SEQUENCE</scope>
    <source>
        <strain evidence="2">CBS 226.32</strain>
    </source>
</reference>
<dbReference type="SUPFAM" id="SSF46689">
    <property type="entry name" value="Homeodomain-like"/>
    <property type="match status" value="1"/>
</dbReference>
<dbReference type="Gene3D" id="3.30.420.10">
    <property type="entry name" value="Ribonuclease H-like superfamily/Ribonuclease H"/>
    <property type="match status" value="2"/>
</dbReference>
<dbReference type="InterPro" id="IPR036397">
    <property type="entry name" value="RNaseH_sf"/>
</dbReference>
<dbReference type="GO" id="GO:0015074">
    <property type="term" value="P:DNA integration"/>
    <property type="evidence" value="ECO:0007669"/>
    <property type="project" value="InterPro"/>
</dbReference>
<dbReference type="EMBL" id="JAEPRC010001232">
    <property type="protein sequence ID" value="KAG2189719.1"/>
    <property type="molecule type" value="Genomic_DNA"/>
</dbReference>
<proteinExistence type="predicted"/>
<evidence type="ECO:0000313" key="2">
    <source>
        <dbReference type="EMBL" id="KAG2189719.1"/>
    </source>
</evidence>
<sequence length="309" mass="35851">MKSISDSKRSDVLSLLNSGHNVAEVVCRVKVSKATVCRIGKIACPDRKKVKGGRPSKLTIENKRYCVQKITKGGLDNAIQIKEELSRNLKINVSGNTVRRTLRNNGLGALPKVKKPDISADNAKERLLWFNKDKIDWTLDNWKRVIFTDESRVNYYNSDGRVWCWKGDNEEVQPRHNTKKIRKHGGGRIMIWSGISWSGLRRDQVILQQDNDPKHTSKLMKDHFKTKKYEVMSWRARSSDLKPIETMWRLLKISLNEYDTLPKGMNDLWERTREVWYEKITVEECQKVMSSMPYCVEACIKAKGYGIDY</sequence>
<protein>
    <recommendedName>
        <fullName evidence="1">Transposase Tc1-like domain-containing protein</fullName>
    </recommendedName>
</protein>
<dbReference type="Proteomes" id="UP000650833">
    <property type="component" value="Unassembled WGS sequence"/>
</dbReference>
<gene>
    <name evidence="2" type="ORF">INT46_003736</name>
</gene>
<dbReference type="GO" id="GO:0006313">
    <property type="term" value="P:DNA transposition"/>
    <property type="evidence" value="ECO:0007669"/>
    <property type="project" value="InterPro"/>
</dbReference>
<dbReference type="AlphaFoldDB" id="A0A8H7QB72"/>
<evidence type="ECO:0000259" key="1">
    <source>
        <dbReference type="Pfam" id="PF01498"/>
    </source>
</evidence>
<dbReference type="PANTHER" id="PTHR23022:SF135">
    <property type="entry name" value="SI:DKEY-77F5.3"/>
    <property type="match status" value="1"/>
</dbReference>
<comment type="caution">
    <text evidence="2">The sequence shown here is derived from an EMBL/GenBank/DDBJ whole genome shotgun (WGS) entry which is preliminary data.</text>
</comment>
<dbReference type="InterPro" id="IPR009057">
    <property type="entry name" value="Homeodomain-like_sf"/>
</dbReference>
<dbReference type="OrthoDB" id="5410741at2759"/>
<organism evidence="2 3">
    <name type="scientific">Mucor plumbeus</name>
    <dbReference type="NCBI Taxonomy" id="97098"/>
    <lineage>
        <taxon>Eukaryota</taxon>
        <taxon>Fungi</taxon>
        <taxon>Fungi incertae sedis</taxon>
        <taxon>Mucoromycota</taxon>
        <taxon>Mucoromycotina</taxon>
        <taxon>Mucoromycetes</taxon>
        <taxon>Mucorales</taxon>
        <taxon>Mucorineae</taxon>
        <taxon>Mucoraceae</taxon>
        <taxon>Mucor</taxon>
    </lineage>
</organism>
<keyword evidence="3" id="KW-1185">Reference proteome</keyword>
<dbReference type="PANTHER" id="PTHR23022">
    <property type="entry name" value="TRANSPOSABLE ELEMENT-RELATED"/>
    <property type="match status" value="1"/>
</dbReference>
<dbReference type="GO" id="GO:0003677">
    <property type="term" value="F:DNA binding"/>
    <property type="evidence" value="ECO:0007669"/>
    <property type="project" value="InterPro"/>
</dbReference>